<evidence type="ECO:0000313" key="4">
    <source>
        <dbReference type="Proteomes" id="UP000533641"/>
    </source>
</evidence>
<dbReference type="Gene3D" id="3.40.50.720">
    <property type="entry name" value="NAD(P)-binding Rossmann-like Domain"/>
    <property type="match status" value="1"/>
</dbReference>
<accession>A0A7W6RWT2</accession>
<evidence type="ECO:0000256" key="1">
    <source>
        <dbReference type="SAM" id="MobiDB-lite"/>
    </source>
</evidence>
<dbReference type="PANTHER" id="PTHR43377:SF8">
    <property type="entry name" value="BLR3664 PROTEIN"/>
    <property type="match status" value="1"/>
</dbReference>
<dbReference type="GO" id="GO:0000166">
    <property type="term" value="F:nucleotide binding"/>
    <property type="evidence" value="ECO:0007669"/>
    <property type="project" value="InterPro"/>
</dbReference>
<reference evidence="3 4" key="1">
    <citation type="submission" date="2020-08" db="EMBL/GenBank/DDBJ databases">
        <title>Genomic Encyclopedia of Type Strains, Phase IV (KMG-V): Genome sequencing to study the core and pangenomes of soil and plant-associated prokaryotes.</title>
        <authorList>
            <person name="Whitman W."/>
        </authorList>
    </citation>
    <scope>NUCLEOTIDE SEQUENCE [LARGE SCALE GENOMIC DNA]</scope>
    <source>
        <strain evidence="3 4">SEMIA 402</strain>
    </source>
</reference>
<name>A0A7W6RWT2_9HYPH</name>
<dbReference type="InterPro" id="IPR051450">
    <property type="entry name" value="Gfo/Idh/MocA_Oxidoreductases"/>
</dbReference>
<proteinExistence type="predicted"/>
<dbReference type="InterPro" id="IPR036291">
    <property type="entry name" value="NAD(P)-bd_dom_sf"/>
</dbReference>
<dbReference type="Proteomes" id="UP000533641">
    <property type="component" value="Unassembled WGS sequence"/>
</dbReference>
<feature type="domain" description="Gfo/Idh/MocA-like oxidoreductase N-terminal" evidence="2">
    <location>
        <begin position="4"/>
        <end position="120"/>
    </location>
</feature>
<dbReference type="EMBL" id="JACIGM010000030">
    <property type="protein sequence ID" value="MBB4279541.1"/>
    <property type="molecule type" value="Genomic_DNA"/>
</dbReference>
<dbReference type="InterPro" id="IPR000683">
    <property type="entry name" value="Gfo/Idh/MocA-like_OxRdtase_N"/>
</dbReference>
<dbReference type="PANTHER" id="PTHR43377">
    <property type="entry name" value="BILIVERDIN REDUCTASE A"/>
    <property type="match status" value="1"/>
</dbReference>
<protein>
    <submittedName>
        <fullName evidence="3">Putative dehydrogenase</fullName>
    </submittedName>
</protein>
<gene>
    <name evidence="3" type="ORF">GGE12_007358</name>
</gene>
<evidence type="ECO:0000259" key="2">
    <source>
        <dbReference type="Pfam" id="PF01408"/>
    </source>
</evidence>
<organism evidence="3 4">
    <name type="scientific">Rhizobium mongolense</name>
    <dbReference type="NCBI Taxonomy" id="57676"/>
    <lineage>
        <taxon>Bacteria</taxon>
        <taxon>Pseudomonadati</taxon>
        <taxon>Pseudomonadota</taxon>
        <taxon>Alphaproteobacteria</taxon>
        <taxon>Hyphomicrobiales</taxon>
        <taxon>Rhizobiaceae</taxon>
        <taxon>Rhizobium/Agrobacterium group</taxon>
        <taxon>Rhizobium</taxon>
    </lineage>
</organism>
<dbReference type="Pfam" id="PF01408">
    <property type="entry name" value="GFO_IDH_MocA"/>
    <property type="match status" value="1"/>
</dbReference>
<dbReference type="SUPFAM" id="SSF51735">
    <property type="entry name" value="NAD(P)-binding Rossmann-fold domains"/>
    <property type="match status" value="1"/>
</dbReference>
<dbReference type="AlphaFoldDB" id="A0A7W6RWT2"/>
<evidence type="ECO:0000313" key="3">
    <source>
        <dbReference type="EMBL" id="MBB4279541.1"/>
    </source>
</evidence>
<sequence>MSQKIVLMGAGLIGREHAAMLRANPRVELVGIADVSEAAKAVADELGARFFTDMREMLDRMEPDGAIIALPNALHVEAALACVERNVPCMVEKPIADSLEAAMRLVTEVEKAGVPVLIGHQRRHSPDIAKARQIVRDGALGRLVAVDSLLRRGVAPPAGRRPAPHQPHPRHRLPPLHLRRYQRGHGIHVQRHTVV</sequence>
<comment type="caution">
    <text evidence="3">The sequence shown here is derived from an EMBL/GenBank/DDBJ whole genome shotgun (WGS) entry which is preliminary data.</text>
</comment>
<feature type="region of interest" description="Disordered" evidence="1">
    <location>
        <begin position="154"/>
        <end position="175"/>
    </location>
</feature>